<organism evidence="1 2">
    <name type="scientific">Dendrolimus kikuchii</name>
    <dbReference type="NCBI Taxonomy" id="765133"/>
    <lineage>
        <taxon>Eukaryota</taxon>
        <taxon>Metazoa</taxon>
        <taxon>Ecdysozoa</taxon>
        <taxon>Arthropoda</taxon>
        <taxon>Hexapoda</taxon>
        <taxon>Insecta</taxon>
        <taxon>Pterygota</taxon>
        <taxon>Neoptera</taxon>
        <taxon>Endopterygota</taxon>
        <taxon>Lepidoptera</taxon>
        <taxon>Glossata</taxon>
        <taxon>Ditrysia</taxon>
        <taxon>Bombycoidea</taxon>
        <taxon>Lasiocampidae</taxon>
        <taxon>Dendrolimus</taxon>
    </lineage>
</organism>
<comment type="caution">
    <text evidence="1">The sequence shown here is derived from an EMBL/GenBank/DDBJ whole genome shotgun (WGS) entry which is preliminary data.</text>
</comment>
<accession>A0ACC1CVR4</accession>
<evidence type="ECO:0000313" key="1">
    <source>
        <dbReference type="EMBL" id="KAJ0175816.1"/>
    </source>
</evidence>
<sequence length="623" mass="69407">MEGRGLPRLLHPSTFALYICLVILSSCILSTCPNHRSIRFLTFTPTLSFRPTLFLTSVLRTRSASVFNGQSFDFIVVGGGSAGCVVANRLTENPDWSVLLIEAGDVPSIGSDTPGFYSFLDSSSEDWGDYSVKEGCTSQAVNNGSVHLTHGKGLGGSSSINYMFYVRGNQKDYNRWVEIGNEGWDWPTVLYYYKKSERLNSPEILKSNSGSLHNINGYLGVTKPSWEETRPYLQALKENGRRINIDTNDLHQIGYSVPTNTIDNGVRQSSAVAFIQSIHNRPNLHVLRKAYVRKLIIDKQRAIGVEVKLSDNSVINLFGRREIILSAGAINSPHILISSGIGPKEELEKLGINVVVNSPHVGKNMEDHAIITLAIKGKKDNTTLWENIQQYLGNLHRFPAPVLVGHIALDKNDTVPDYQAFLYPAPATSPIPLLLCTHVTKLDDKICSALSKAGINNELLLINLNLLKPKSKGFIKITSNDPEQRPSVYTRYLSDPDDLEKFTDNLLDFLTILNTDTFRNMNAEVADLDVEYCNHHKFGCREYWKCYIRNLVTTQYHFCCTCRMSPNGVVDPRLRVYGIKGLRVVDASICPEIVRANLNAPVIMIGEKAADMIKADHGMTVDN</sequence>
<proteinExistence type="predicted"/>
<protein>
    <submittedName>
        <fullName evidence="1">Uncharacterized protein</fullName>
    </submittedName>
</protein>
<name>A0ACC1CVR4_9NEOP</name>
<dbReference type="Proteomes" id="UP000824533">
    <property type="component" value="Linkage Group LG15"/>
</dbReference>
<dbReference type="EMBL" id="CM034401">
    <property type="protein sequence ID" value="KAJ0175816.1"/>
    <property type="molecule type" value="Genomic_DNA"/>
</dbReference>
<evidence type="ECO:0000313" key="2">
    <source>
        <dbReference type="Proteomes" id="UP000824533"/>
    </source>
</evidence>
<keyword evidence="2" id="KW-1185">Reference proteome</keyword>
<reference evidence="1 2" key="1">
    <citation type="journal article" date="2021" name="Front. Genet.">
        <title>Chromosome-Level Genome Assembly Reveals Significant Gene Expansion in the Toll and IMD Signaling Pathways of Dendrolimus kikuchii.</title>
        <authorList>
            <person name="Zhou J."/>
            <person name="Wu P."/>
            <person name="Xiong Z."/>
            <person name="Liu N."/>
            <person name="Zhao N."/>
            <person name="Ji M."/>
            <person name="Qiu Y."/>
            <person name="Yang B."/>
        </authorList>
    </citation>
    <scope>NUCLEOTIDE SEQUENCE [LARGE SCALE GENOMIC DNA]</scope>
    <source>
        <strain evidence="1">Ann1</strain>
    </source>
</reference>
<gene>
    <name evidence="1" type="ORF">K1T71_008975</name>
</gene>